<dbReference type="GO" id="GO:0016787">
    <property type="term" value="F:hydrolase activity"/>
    <property type="evidence" value="ECO:0007669"/>
    <property type="project" value="UniProtKB-KW"/>
</dbReference>
<keyword evidence="2" id="KW-0378">Hydrolase</keyword>
<dbReference type="InterPro" id="IPR004843">
    <property type="entry name" value="Calcineurin-like_PHP"/>
</dbReference>
<dbReference type="Proteomes" id="UP000271003">
    <property type="component" value="Chromosome"/>
</dbReference>
<evidence type="ECO:0000259" key="5">
    <source>
        <dbReference type="Pfam" id="PF00149"/>
    </source>
</evidence>
<dbReference type="InterPro" id="IPR042283">
    <property type="entry name" value="GpdQ_catalytic"/>
</dbReference>
<evidence type="ECO:0000256" key="2">
    <source>
        <dbReference type="ARBA" id="ARBA00022801"/>
    </source>
</evidence>
<dbReference type="Gene3D" id="3.60.21.40">
    <property type="entry name" value="GpdQ, catalytic alpha/beta sandwich domain"/>
    <property type="match status" value="1"/>
</dbReference>
<keyword evidence="3" id="KW-0408">Iron</keyword>
<evidence type="ECO:0000256" key="4">
    <source>
        <dbReference type="ARBA" id="ARBA00025742"/>
    </source>
</evidence>
<keyword evidence="7" id="KW-1185">Reference proteome</keyword>
<evidence type="ECO:0000313" key="7">
    <source>
        <dbReference type="Proteomes" id="UP000271003"/>
    </source>
</evidence>
<proteinExistence type="inferred from homology"/>
<dbReference type="Gene3D" id="3.30.750.180">
    <property type="entry name" value="GpdQ, beta-strand dimerisation domain"/>
    <property type="match status" value="1"/>
</dbReference>
<feature type="domain" description="Calcineurin-like phosphoesterase" evidence="5">
    <location>
        <begin position="4"/>
        <end position="203"/>
    </location>
</feature>
<dbReference type="InterPro" id="IPR050884">
    <property type="entry name" value="CNP_phosphodiesterase-III"/>
</dbReference>
<gene>
    <name evidence="6" type="primary">cpdA</name>
    <name evidence="6" type="ORF">SUTMEG_18600</name>
</gene>
<keyword evidence="1" id="KW-0479">Metal-binding</keyword>
<dbReference type="KEGG" id="sutt:SUTMEG_18600"/>
<dbReference type="SUPFAM" id="SSF56300">
    <property type="entry name" value="Metallo-dependent phosphatases"/>
    <property type="match status" value="1"/>
</dbReference>
<evidence type="ECO:0000313" key="6">
    <source>
        <dbReference type="EMBL" id="BBF23969.1"/>
    </source>
</evidence>
<dbReference type="PANTHER" id="PTHR42988:SF2">
    <property type="entry name" value="CYCLIC NUCLEOTIDE PHOSPHODIESTERASE CBUA0032-RELATED"/>
    <property type="match status" value="1"/>
</dbReference>
<dbReference type="Pfam" id="PF00149">
    <property type="entry name" value="Metallophos"/>
    <property type="match status" value="1"/>
</dbReference>
<name>A0A2Z6IBT1_9BURK</name>
<protein>
    <submittedName>
        <fullName evidence="6">3',5'-cyclic adenosine monophosphate phosphodiesterase CpdA</fullName>
    </submittedName>
</protein>
<organism evidence="6 7">
    <name type="scientific">Sutterella megalosphaeroides</name>
    <dbReference type="NCBI Taxonomy" id="2494234"/>
    <lineage>
        <taxon>Bacteria</taxon>
        <taxon>Pseudomonadati</taxon>
        <taxon>Pseudomonadota</taxon>
        <taxon>Betaproteobacteria</taxon>
        <taxon>Burkholderiales</taxon>
        <taxon>Sutterellaceae</taxon>
        <taxon>Sutterella</taxon>
    </lineage>
</organism>
<accession>A0A2Z6IBT1</accession>
<dbReference type="EMBL" id="AP018786">
    <property type="protein sequence ID" value="BBF23969.1"/>
    <property type="molecule type" value="Genomic_DNA"/>
</dbReference>
<comment type="similarity">
    <text evidence="4">Belongs to the cyclic nucleotide phosphodiesterase class-III family.</text>
</comment>
<dbReference type="RefSeq" id="WP_120177521.1">
    <property type="nucleotide sequence ID" value="NZ_AP018786.1"/>
</dbReference>
<dbReference type="AlphaFoldDB" id="A0A2Z6IBT1"/>
<evidence type="ECO:0000256" key="1">
    <source>
        <dbReference type="ARBA" id="ARBA00022723"/>
    </source>
</evidence>
<reference evidence="6 7" key="1">
    <citation type="journal article" date="2018" name="Int. J. Syst. Evol. Microbiol.">
        <title>Mesosutterella multiformis gen. nov., sp. nov., a member of the family Sutterellaceae and Sutterella megalosphaeroides sp. nov., isolated from human faeces.</title>
        <authorList>
            <person name="Sakamoto M."/>
            <person name="Ikeyama N."/>
            <person name="Kunihiro T."/>
            <person name="Iino T."/>
            <person name="Yuki M."/>
            <person name="Ohkuma M."/>
        </authorList>
    </citation>
    <scope>NUCLEOTIDE SEQUENCE [LARGE SCALE GENOMIC DNA]</scope>
    <source>
        <strain evidence="6 7">6FBBBH3</strain>
    </source>
</reference>
<dbReference type="InterPro" id="IPR042281">
    <property type="entry name" value="GpdQ_beta-strand"/>
</dbReference>
<dbReference type="OrthoDB" id="9784378at2"/>
<dbReference type="PANTHER" id="PTHR42988">
    <property type="entry name" value="PHOSPHOHYDROLASE"/>
    <property type="match status" value="1"/>
</dbReference>
<dbReference type="GO" id="GO:0046872">
    <property type="term" value="F:metal ion binding"/>
    <property type="evidence" value="ECO:0007669"/>
    <property type="project" value="UniProtKB-KW"/>
</dbReference>
<sequence>MRAILQLTDLHVEPRGVLAYGKADTASRLDALRPWLEAKAREVDLIVVTGDIACDGNVESYRHVREVFSNLAAPVRMLPGNHDSRSAMRAHLAGLTEASEAAAANDPVEFRFETEDFRVVGLDTLIPGTHWGEAKASSLARLEAIFDEDRRAGVAKPTILFMHHTPLHSGMPKMDEPFGNRDAFARVLAARPDVRLATGHMHRSIVGLFGSNVVVTAPPAALSIELDFGPEGGDAFRMEPPGFALHKLIDSSWVTHTGLVPVPDDFSGPYPFAGAVNPVD</sequence>
<evidence type="ECO:0000256" key="3">
    <source>
        <dbReference type="ARBA" id="ARBA00023004"/>
    </source>
</evidence>
<dbReference type="InterPro" id="IPR029052">
    <property type="entry name" value="Metallo-depent_PP-like"/>
</dbReference>